<evidence type="ECO:0000313" key="1">
    <source>
        <dbReference type="EMBL" id="JAD52348.1"/>
    </source>
</evidence>
<name>A0A0A9AR48_ARUDO</name>
<reference evidence="1" key="2">
    <citation type="journal article" date="2015" name="Data Brief">
        <title>Shoot transcriptome of the giant reed, Arundo donax.</title>
        <authorList>
            <person name="Barrero R.A."/>
            <person name="Guerrero F.D."/>
            <person name="Moolhuijzen P."/>
            <person name="Goolsby J.A."/>
            <person name="Tidwell J."/>
            <person name="Bellgard S.E."/>
            <person name="Bellgard M.I."/>
        </authorList>
    </citation>
    <scope>NUCLEOTIDE SEQUENCE</scope>
    <source>
        <tissue evidence="1">Shoot tissue taken approximately 20 cm above the soil surface</tissue>
    </source>
</reference>
<dbReference type="EMBL" id="GBRH01245547">
    <property type="protein sequence ID" value="JAD52348.1"/>
    <property type="molecule type" value="Transcribed_RNA"/>
</dbReference>
<reference evidence="1" key="1">
    <citation type="submission" date="2014-09" db="EMBL/GenBank/DDBJ databases">
        <authorList>
            <person name="Magalhaes I.L.F."/>
            <person name="Oliveira U."/>
            <person name="Santos F.R."/>
            <person name="Vidigal T.H.D.A."/>
            <person name="Brescovit A.D."/>
            <person name="Santos A.J."/>
        </authorList>
    </citation>
    <scope>NUCLEOTIDE SEQUENCE</scope>
    <source>
        <tissue evidence="1">Shoot tissue taken approximately 20 cm above the soil surface</tissue>
    </source>
</reference>
<sequence length="36" mass="4007">MTTERPRTSSTVLLSVAIFCYKSKNCRLGAKRTEGT</sequence>
<protein>
    <submittedName>
        <fullName evidence="1">Uncharacterized protein</fullName>
    </submittedName>
</protein>
<dbReference type="AlphaFoldDB" id="A0A0A9AR48"/>
<proteinExistence type="predicted"/>
<accession>A0A0A9AR48</accession>
<organism evidence="1">
    <name type="scientific">Arundo donax</name>
    <name type="common">Giant reed</name>
    <name type="synonym">Donax arundinaceus</name>
    <dbReference type="NCBI Taxonomy" id="35708"/>
    <lineage>
        <taxon>Eukaryota</taxon>
        <taxon>Viridiplantae</taxon>
        <taxon>Streptophyta</taxon>
        <taxon>Embryophyta</taxon>
        <taxon>Tracheophyta</taxon>
        <taxon>Spermatophyta</taxon>
        <taxon>Magnoliopsida</taxon>
        <taxon>Liliopsida</taxon>
        <taxon>Poales</taxon>
        <taxon>Poaceae</taxon>
        <taxon>PACMAD clade</taxon>
        <taxon>Arundinoideae</taxon>
        <taxon>Arundineae</taxon>
        <taxon>Arundo</taxon>
    </lineage>
</organism>